<dbReference type="SUPFAM" id="SSF53649">
    <property type="entry name" value="Alkaline phosphatase-like"/>
    <property type="match status" value="1"/>
</dbReference>
<keyword evidence="5" id="KW-1185">Reference proteome</keyword>
<dbReference type="InterPro" id="IPR000917">
    <property type="entry name" value="Sulfatase_N"/>
</dbReference>
<evidence type="ECO:0000313" key="5">
    <source>
        <dbReference type="Proteomes" id="UP000001025"/>
    </source>
</evidence>
<feature type="transmembrane region" description="Helical" evidence="2">
    <location>
        <begin position="37"/>
        <end position="56"/>
    </location>
</feature>
<gene>
    <name evidence="4" type="ordered locus">RB2732</name>
</gene>
<dbReference type="Pfam" id="PF00884">
    <property type="entry name" value="Sulfatase"/>
    <property type="match status" value="1"/>
</dbReference>
<dbReference type="AlphaFoldDB" id="Q7UVC0"/>
<dbReference type="STRING" id="243090.RB2732"/>
<dbReference type="eggNOG" id="COG3119">
    <property type="taxonomic scope" value="Bacteria"/>
</dbReference>
<dbReference type="OrthoDB" id="9803751at2"/>
<evidence type="ECO:0000313" key="4">
    <source>
        <dbReference type="EMBL" id="CAD72805.1"/>
    </source>
</evidence>
<dbReference type="Proteomes" id="UP000001025">
    <property type="component" value="Chromosome"/>
</dbReference>
<dbReference type="PANTHER" id="PTHR43751">
    <property type="entry name" value="SULFATASE"/>
    <property type="match status" value="1"/>
</dbReference>
<evidence type="ECO:0000259" key="3">
    <source>
        <dbReference type="Pfam" id="PF00884"/>
    </source>
</evidence>
<dbReference type="Gene3D" id="3.40.720.10">
    <property type="entry name" value="Alkaline Phosphatase, subunit A"/>
    <property type="match status" value="1"/>
</dbReference>
<reference evidence="4 5" key="1">
    <citation type="journal article" date="2003" name="Proc. Natl. Acad. Sci. U.S.A.">
        <title>Complete genome sequence of the marine planctomycete Pirellula sp. strain 1.</title>
        <authorList>
            <person name="Gloeckner F.O."/>
            <person name="Kube M."/>
            <person name="Bauer M."/>
            <person name="Teeling H."/>
            <person name="Lombardot T."/>
            <person name="Ludwig W."/>
            <person name="Gade D."/>
            <person name="Beck A."/>
            <person name="Borzym K."/>
            <person name="Heitmann K."/>
            <person name="Rabus R."/>
            <person name="Schlesner H."/>
            <person name="Amann R."/>
            <person name="Reinhardt R."/>
        </authorList>
    </citation>
    <scope>NUCLEOTIDE SEQUENCE [LARGE SCALE GENOMIC DNA]</scope>
    <source>
        <strain evidence="5">DSM 10527 / NCIMB 13988 / SH1</strain>
    </source>
</reference>
<dbReference type="PANTHER" id="PTHR43751:SF1">
    <property type="entry name" value="SULFATASE ATSG-RELATED"/>
    <property type="match status" value="1"/>
</dbReference>
<name>Q7UVC0_RHOBA</name>
<evidence type="ECO:0000256" key="2">
    <source>
        <dbReference type="SAM" id="Phobius"/>
    </source>
</evidence>
<dbReference type="PATRIC" id="fig|243090.15.peg.1256"/>
<dbReference type="EC" id="3.1.6.-" evidence="4"/>
<keyword evidence="2" id="KW-1133">Transmembrane helix</keyword>
<feature type="region of interest" description="Disordered" evidence="1">
    <location>
        <begin position="523"/>
        <end position="555"/>
    </location>
</feature>
<keyword evidence="2" id="KW-0812">Transmembrane</keyword>
<proteinExistence type="predicted"/>
<dbReference type="InterPro" id="IPR052701">
    <property type="entry name" value="GAG_Ulvan_Degrading_Sulfatases"/>
</dbReference>
<keyword evidence="2" id="KW-0472">Membrane</keyword>
<dbReference type="HOGENOM" id="CLU_006332_7_3_0"/>
<feature type="domain" description="Sulfatase N-terminal" evidence="3">
    <location>
        <begin position="105"/>
        <end position="380"/>
    </location>
</feature>
<dbReference type="GO" id="GO:0016787">
    <property type="term" value="F:hydrolase activity"/>
    <property type="evidence" value="ECO:0007669"/>
    <property type="project" value="UniProtKB-KW"/>
</dbReference>
<dbReference type="CDD" id="cd16027">
    <property type="entry name" value="SGSH"/>
    <property type="match status" value="1"/>
</dbReference>
<sequence>MCHKIVESTSVRRTSKSVEVNDFRRTWKSIVRGIGRWLARLFVGIWLTSAFGVKIFAPPRFRIVGSHTQTSPSRPVFMKSSLRTIATVLAVALVPVLAHAETKSPNFLIVMADDCTYNDLPMYGGENAKTPNLERLAKEGMTFDRAFLAEAICQPCRAELYSGLYPMRNGCNWNHSASRRDIESMPQHLARVGYRVGLAGKVHVSPESAFPFERVDGCDKNCVRNPTQEMQLDSIGEFMSREDGQPFCLVVALVEPHVPWVMGDASAYPPRKLKLPPNIGDTPETRSAFGRYLAEITYMDDQFGQIMNELEEVGESGDTIVLFTSEQGSQFPGNKWTNYNTGVHTALIAKWPGMIVPGTRTDALVQYADVLPTLMDLAGAEYQPETFDGASFAHVLRHEKDAHREYAYGTHNNIPEGPSYPIRSITDGRYHYIRNLQNENLYIEKHLMGVKGNGELNNKYWQTWVFQCFEQPELLRLIQRYQLRPKEELYDLANDPYEMTNLINDEGLAGVREELGRELERWMESQGDPGAEQDTNESLRAAKRGEHRFGVGTEG</sequence>
<keyword evidence="4" id="KW-0378">Hydrolase</keyword>
<protein>
    <submittedName>
        <fullName evidence="4">Heparan N-sulfatase</fullName>
        <ecNumber evidence="4">3.1.6.-</ecNumber>
    </submittedName>
</protein>
<dbReference type="InterPro" id="IPR017850">
    <property type="entry name" value="Alkaline_phosphatase_core_sf"/>
</dbReference>
<dbReference type="EMBL" id="BX294137">
    <property type="protein sequence ID" value="CAD72805.1"/>
    <property type="molecule type" value="Genomic_DNA"/>
</dbReference>
<organism evidence="4 5">
    <name type="scientific">Rhodopirellula baltica (strain DSM 10527 / NCIMB 13988 / SH1)</name>
    <dbReference type="NCBI Taxonomy" id="243090"/>
    <lineage>
        <taxon>Bacteria</taxon>
        <taxon>Pseudomonadati</taxon>
        <taxon>Planctomycetota</taxon>
        <taxon>Planctomycetia</taxon>
        <taxon>Pirellulales</taxon>
        <taxon>Pirellulaceae</taxon>
        <taxon>Rhodopirellula</taxon>
    </lineage>
</organism>
<evidence type="ECO:0000256" key="1">
    <source>
        <dbReference type="SAM" id="MobiDB-lite"/>
    </source>
</evidence>
<dbReference type="InParanoid" id="Q7UVC0"/>
<accession>Q7UVC0</accession>
<dbReference type="KEGG" id="rba:RB2732"/>
<dbReference type="EnsemblBacteria" id="CAD72805">
    <property type="protein sequence ID" value="CAD72805"/>
    <property type="gene ID" value="RB2732"/>
</dbReference>